<dbReference type="EMBL" id="PQXF01000022">
    <property type="protein sequence ID" value="PXF59767.1"/>
    <property type="molecule type" value="Genomic_DNA"/>
</dbReference>
<proteinExistence type="predicted"/>
<accession>A0AC61L1I3</accession>
<evidence type="ECO:0000313" key="2">
    <source>
        <dbReference type="Proteomes" id="UP000248329"/>
    </source>
</evidence>
<protein>
    <submittedName>
        <fullName evidence="1">50S ribosomal protein L30e</fullName>
    </submittedName>
</protein>
<sequence>MDIDLNKALRKTIRSGKVLIGSNVSRDAVKDNSETTVVLAANCPALIRAEILDSNASIIEYPGMGIDLGIACGKPFNIAALTILDPGDSGIMAIFEPEETPETSEASDTLETLELSEAVEAPAGIE</sequence>
<comment type="caution">
    <text evidence="1">The sequence shown here is derived from an EMBL/GenBank/DDBJ whole genome shotgun (WGS) entry which is preliminary data.</text>
</comment>
<keyword evidence="1" id="KW-0689">Ribosomal protein</keyword>
<name>A0AC61L1I3_9EURY</name>
<reference evidence="1" key="1">
    <citation type="submission" date="2018-01" db="EMBL/GenBank/DDBJ databases">
        <authorList>
            <person name="Krukenberg V."/>
        </authorList>
    </citation>
    <scope>NUCLEOTIDE SEQUENCE</scope>
    <source>
        <strain evidence="1">E20ANME2</strain>
    </source>
</reference>
<organism evidence="1 2">
    <name type="scientific">Candidatus Methanogaster sp</name>
    <dbReference type="NCBI Taxonomy" id="3386292"/>
    <lineage>
        <taxon>Archaea</taxon>
        <taxon>Methanobacteriati</taxon>
        <taxon>Methanobacteriota</taxon>
        <taxon>Stenosarchaea group</taxon>
        <taxon>Methanomicrobia</taxon>
        <taxon>Methanosarcinales</taxon>
        <taxon>ANME-2 cluster</taxon>
        <taxon>Candidatus Methanogasteraceae</taxon>
        <taxon>Candidatus Methanogaster</taxon>
    </lineage>
</organism>
<dbReference type="Proteomes" id="UP000248329">
    <property type="component" value="Unassembled WGS sequence"/>
</dbReference>
<keyword evidence="1" id="KW-0687">Ribonucleoprotein</keyword>
<gene>
    <name evidence="1" type="ORF">C4B59_10720</name>
</gene>
<evidence type="ECO:0000313" key="1">
    <source>
        <dbReference type="EMBL" id="PXF59767.1"/>
    </source>
</evidence>